<sequence>MASGAGQPLTVTQVQARLLSFRQGNTRAARRYEHDCIVCGGATTTPSRGGRPRTDAPRGHALRPPRLASPCLAARASQVAAVRAGPGTS</sequence>
<evidence type="ECO:0000313" key="2">
    <source>
        <dbReference type="EMBL" id="MPC86228.1"/>
    </source>
</evidence>
<evidence type="ECO:0000256" key="1">
    <source>
        <dbReference type="SAM" id="MobiDB-lite"/>
    </source>
</evidence>
<protein>
    <submittedName>
        <fullName evidence="2">Uncharacterized protein</fullName>
    </submittedName>
</protein>
<organism evidence="2 3">
    <name type="scientific">Portunus trituberculatus</name>
    <name type="common">Swimming crab</name>
    <name type="synonym">Neptunus trituberculatus</name>
    <dbReference type="NCBI Taxonomy" id="210409"/>
    <lineage>
        <taxon>Eukaryota</taxon>
        <taxon>Metazoa</taxon>
        <taxon>Ecdysozoa</taxon>
        <taxon>Arthropoda</taxon>
        <taxon>Crustacea</taxon>
        <taxon>Multicrustacea</taxon>
        <taxon>Malacostraca</taxon>
        <taxon>Eumalacostraca</taxon>
        <taxon>Eucarida</taxon>
        <taxon>Decapoda</taxon>
        <taxon>Pleocyemata</taxon>
        <taxon>Brachyura</taxon>
        <taxon>Eubrachyura</taxon>
        <taxon>Portunoidea</taxon>
        <taxon>Portunidae</taxon>
        <taxon>Portuninae</taxon>
        <taxon>Portunus</taxon>
    </lineage>
</organism>
<feature type="region of interest" description="Disordered" evidence="1">
    <location>
        <begin position="42"/>
        <end position="65"/>
    </location>
</feature>
<comment type="caution">
    <text evidence="2">The sequence shown here is derived from an EMBL/GenBank/DDBJ whole genome shotgun (WGS) entry which is preliminary data.</text>
</comment>
<accession>A0A5B7J011</accession>
<dbReference type="EMBL" id="VSRR010070862">
    <property type="protein sequence ID" value="MPC86228.1"/>
    <property type="molecule type" value="Genomic_DNA"/>
</dbReference>
<dbReference type="AlphaFoldDB" id="A0A5B7J011"/>
<gene>
    <name evidence="2" type="ORF">E2C01_081049</name>
</gene>
<evidence type="ECO:0000313" key="3">
    <source>
        <dbReference type="Proteomes" id="UP000324222"/>
    </source>
</evidence>
<reference evidence="2 3" key="1">
    <citation type="submission" date="2019-05" db="EMBL/GenBank/DDBJ databases">
        <title>Another draft genome of Portunus trituberculatus and its Hox gene families provides insights of decapod evolution.</title>
        <authorList>
            <person name="Jeong J.-H."/>
            <person name="Song I."/>
            <person name="Kim S."/>
            <person name="Choi T."/>
            <person name="Kim D."/>
            <person name="Ryu S."/>
            <person name="Kim W."/>
        </authorList>
    </citation>
    <scope>NUCLEOTIDE SEQUENCE [LARGE SCALE GENOMIC DNA]</scope>
    <source>
        <tissue evidence="2">Muscle</tissue>
    </source>
</reference>
<dbReference type="Proteomes" id="UP000324222">
    <property type="component" value="Unassembled WGS sequence"/>
</dbReference>
<proteinExistence type="predicted"/>
<name>A0A5B7J011_PORTR</name>
<keyword evidence="3" id="KW-1185">Reference proteome</keyword>